<accession>A0A0M8MF65</accession>
<dbReference type="KEGG" id="mcw:A8L33_08935"/>
<dbReference type="PATRIC" id="fig|84292.3.peg.1039"/>
<name>A0A0M8MF65_9MICO</name>
<dbReference type="EMBL" id="LAVO01000005">
    <property type="protein sequence ID" value="KOS11236.1"/>
    <property type="molecule type" value="Genomic_DNA"/>
</dbReference>
<evidence type="ECO:0000313" key="2">
    <source>
        <dbReference type="Proteomes" id="UP000037737"/>
    </source>
</evidence>
<gene>
    <name evidence="1" type="ORF">XI38_05030</name>
</gene>
<dbReference type="SUPFAM" id="SSF46689">
    <property type="entry name" value="Homeodomain-like"/>
    <property type="match status" value="1"/>
</dbReference>
<dbReference type="AlphaFoldDB" id="A0A0M8MF65"/>
<dbReference type="Proteomes" id="UP000037737">
    <property type="component" value="Unassembled WGS sequence"/>
</dbReference>
<keyword evidence="2" id="KW-1185">Reference proteome</keyword>
<protein>
    <submittedName>
        <fullName evidence="1">Uncharacterized protein</fullName>
    </submittedName>
</protein>
<dbReference type="Gene3D" id="1.10.10.60">
    <property type="entry name" value="Homeodomain-like"/>
    <property type="match status" value="1"/>
</dbReference>
<reference evidence="1" key="1">
    <citation type="submission" date="2015-04" db="EMBL/GenBank/DDBJ databases">
        <title>Complete genome sequence of Microbacterium chocolatum SIT 101, a bacterium enantioselectively hydrolyzing mesomeric diesters.</title>
        <authorList>
            <person name="Li X."/>
            <person name="Xu Y."/>
        </authorList>
    </citation>
    <scope>NUCLEOTIDE SEQUENCE [LARGE SCALE GENOMIC DNA]</scope>
    <source>
        <strain evidence="1">SIT 101</strain>
    </source>
</reference>
<sequence>MKLIIDDYQAGASTYELAERYNVRRNTIRDVLKRNHVPITGAKVKLLTDEDKVEIRRRRQDGATVIELAAEYAVSGSTIRRAATPQ</sequence>
<dbReference type="OrthoDB" id="4555585at2"/>
<evidence type="ECO:0000313" key="1">
    <source>
        <dbReference type="EMBL" id="KOS11236.1"/>
    </source>
</evidence>
<organism evidence="1 2">
    <name type="scientific">Microbacterium aurantiacum</name>
    <dbReference type="NCBI Taxonomy" id="162393"/>
    <lineage>
        <taxon>Bacteria</taxon>
        <taxon>Bacillati</taxon>
        <taxon>Actinomycetota</taxon>
        <taxon>Actinomycetes</taxon>
        <taxon>Micrococcales</taxon>
        <taxon>Microbacteriaceae</taxon>
        <taxon>Microbacterium</taxon>
    </lineage>
</organism>
<comment type="caution">
    <text evidence="1">The sequence shown here is derived from an EMBL/GenBank/DDBJ whole genome shotgun (WGS) entry which is preliminary data.</text>
</comment>
<proteinExistence type="predicted"/>
<dbReference type="InterPro" id="IPR009057">
    <property type="entry name" value="Homeodomain-like_sf"/>
</dbReference>